<dbReference type="AlphaFoldDB" id="A0A4Q7WTB0"/>
<evidence type="ECO:0000256" key="4">
    <source>
        <dbReference type="ARBA" id="ARBA00022475"/>
    </source>
</evidence>
<gene>
    <name evidence="10" type="ORF">EV645_4483</name>
</gene>
<dbReference type="PANTHER" id="PTHR30413:SF10">
    <property type="entry name" value="CAPSULE POLYSACCHARIDE EXPORT INNER-MEMBRANE PROTEIN CTRC"/>
    <property type="match status" value="1"/>
</dbReference>
<feature type="transmembrane region" description="Helical" evidence="8">
    <location>
        <begin position="143"/>
        <end position="163"/>
    </location>
</feature>
<dbReference type="OrthoDB" id="4186295at2"/>
<dbReference type="InterPro" id="IPR013525">
    <property type="entry name" value="ABC2_TM"/>
</dbReference>
<evidence type="ECO:0000256" key="7">
    <source>
        <dbReference type="ARBA" id="ARBA00023136"/>
    </source>
</evidence>
<feature type="transmembrane region" description="Helical" evidence="8">
    <location>
        <begin position="203"/>
        <end position="221"/>
    </location>
</feature>
<dbReference type="InterPro" id="IPR047817">
    <property type="entry name" value="ABC2_TM_bact-type"/>
</dbReference>
<reference evidence="10 11" key="1">
    <citation type="journal article" date="2015" name="Stand. Genomic Sci.">
        <title>Genomic Encyclopedia of Bacterial and Archaeal Type Strains, Phase III: the genomes of soil and plant-associated and newly described type strains.</title>
        <authorList>
            <person name="Whitman W.B."/>
            <person name="Woyke T."/>
            <person name="Klenk H.P."/>
            <person name="Zhou Y."/>
            <person name="Lilburn T.G."/>
            <person name="Beck B.J."/>
            <person name="De Vos P."/>
            <person name="Vandamme P."/>
            <person name="Eisen J.A."/>
            <person name="Garrity G."/>
            <person name="Hugenholtz P."/>
            <person name="Kyrpides N.C."/>
        </authorList>
    </citation>
    <scope>NUCLEOTIDE SEQUENCE [LARGE SCALE GENOMIC DNA]</scope>
    <source>
        <strain evidence="10 11">VKM Ac-2540</strain>
    </source>
</reference>
<protein>
    <recommendedName>
        <fullName evidence="8">Transport permease protein</fullName>
    </recommendedName>
</protein>
<name>A0A4Q7WTB0_9ACTN</name>
<accession>A0A4Q7WTB0</accession>
<evidence type="ECO:0000313" key="10">
    <source>
        <dbReference type="EMBL" id="RZU13632.1"/>
    </source>
</evidence>
<dbReference type="Pfam" id="PF01061">
    <property type="entry name" value="ABC2_membrane"/>
    <property type="match status" value="1"/>
</dbReference>
<feature type="transmembrane region" description="Helical" evidence="8">
    <location>
        <begin position="169"/>
        <end position="191"/>
    </location>
</feature>
<keyword evidence="7 8" id="KW-0472">Membrane</keyword>
<dbReference type="PANTHER" id="PTHR30413">
    <property type="entry name" value="INNER MEMBRANE TRANSPORT PERMEASE"/>
    <property type="match status" value="1"/>
</dbReference>
<evidence type="ECO:0000256" key="1">
    <source>
        <dbReference type="ARBA" id="ARBA00004651"/>
    </source>
</evidence>
<evidence type="ECO:0000256" key="3">
    <source>
        <dbReference type="ARBA" id="ARBA00022448"/>
    </source>
</evidence>
<feature type="transmembrane region" description="Helical" evidence="8">
    <location>
        <begin position="56"/>
        <end position="77"/>
    </location>
</feature>
<feature type="transmembrane region" description="Helical" evidence="8">
    <location>
        <begin position="258"/>
        <end position="278"/>
    </location>
</feature>
<evidence type="ECO:0000256" key="5">
    <source>
        <dbReference type="ARBA" id="ARBA00022692"/>
    </source>
</evidence>
<keyword evidence="3 8" id="KW-0813">Transport</keyword>
<organism evidence="10 11">
    <name type="scientific">Kribbella rubisoli</name>
    <dbReference type="NCBI Taxonomy" id="3075929"/>
    <lineage>
        <taxon>Bacteria</taxon>
        <taxon>Bacillati</taxon>
        <taxon>Actinomycetota</taxon>
        <taxon>Actinomycetes</taxon>
        <taxon>Propionibacteriales</taxon>
        <taxon>Kribbellaceae</taxon>
        <taxon>Kribbella</taxon>
    </lineage>
</organism>
<evidence type="ECO:0000256" key="6">
    <source>
        <dbReference type="ARBA" id="ARBA00022989"/>
    </source>
</evidence>
<dbReference type="RefSeq" id="WP_130445875.1">
    <property type="nucleotide sequence ID" value="NZ_SHKR01000013.1"/>
</dbReference>
<proteinExistence type="inferred from homology"/>
<evidence type="ECO:0000313" key="11">
    <source>
        <dbReference type="Proteomes" id="UP000292027"/>
    </source>
</evidence>
<dbReference type="Proteomes" id="UP000292027">
    <property type="component" value="Unassembled WGS sequence"/>
</dbReference>
<keyword evidence="5 8" id="KW-0812">Transmembrane</keyword>
<feature type="transmembrane region" description="Helical" evidence="8">
    <location>
        <begin position="102"/>
        <end position="122"/>
    </location>
</feature>
<feature type="domain" description="ABC transmembrane type-2" evidence="9">
    <location>
        <begin position="58"/>
        <end position="280"/>
    </location>
</feature>
<sequence length="288" mass="32435">MNATSVDEEFNPSVHVYEPHKVGLPALRPYFKALWQRREFAAEMSRTNIRGAHTNTFFGQVWLVLNPLLLALVYYLLTDIIAGGSTKVDAGLRFAHMCGGLFAFYYFSGAMTAGAASVVGGGKLLMNQSFPRMLLPLSAVRTAFFRFLPTLVVYVAIHVIVGLKLHWQMLLAPVFLVLLTIFAAGMGMIFAALQVYFRDTTSFLPYFVRIWLYMSPVLWFAEQAPAKFKGFIQYNPLYSLLGGWTDLLVKGHVPEWKMWAGAVVFAVAAFLIGSLFFMSREREFVVRL</sequence>
<comment type="caution">
    <text evidence="10">The sequence shown here is derived from an EMBL/GenBank/DDBJ whole genome shotgun (WGS) entry which is preliminary data.</text>
</comment>
<evidence type="ECO:0000256" key="2">
    <source>
        <dbReference type="ARBA" id="ARBA00007783"/>
    </source>
</evidence>
<comment type="similarity">
    <text evidence="2 8">Belongs to the ABC-2 integral membrane protein family.</text>
</comment>
<dbReference type="PROSITE" id="PS51012">
    <property type="entry name" value="ABC_TM2"/>
    <property type="match status" value="1"/>
</dbReference>
<evidence type="ECO:0000259" key="9">
    <source>
        <dbReference type="PROSITE" id="PS51012"/>
    </source>
</evidence>
<dbReference type="GO" id="GO:0015920">
    <property type="term" value="P:lipopolysaccharide transport"/>
    <property type="evidence" value="ECO:0007669"/>
    <property type="project" value="TreeGrafter"/>
</dbReference>
<keyword evidence="11" id="KW-1185">Reference proteome</keyword>
<evidence type="ECO:0000256" key="8">
    <source>
        <dbReference type="RuleBase" id="RU361157"/>
    </source>
</evidence>
<dbReference type="EMBL" id="SHKR01000013">
    <property type="protein sequence ID" value="RZU13632.1"/>
    <property type="molecule type" value="Genomic_DNA"/>
</dbReference>
<keyword evidence="6 8" id="KW-1133">Transmembrane helix</keyword>
<comment type="subcellular location">
    <subcellularLocation>
        <location evidence="1 8">Cell membrane</location>
        <topology evidence="1 8">Multi-pass membrane protein</topology>
    </subcellularLocation>
</comment>
<keyword evidence="4 8" id="KW-1003">Cell membrane</keyword>
<dbReference type="GO" id="GO:0140359">
    <property type="term" value="F:ABC-type transporter activity"/>
    <property type="evidence" value="ECO:0007669"/>
    <property type="project" value="InterPro"/>
</dbReference>
<dbReference type="GO" id="GO:0005886">
    <property type="term" value="C:plasma membrane"/>
    <property type="evidence" value="ECO:0007669"/>
    <property type="project" value="UniProtKB-SubCell"/>
</dbReference>